<gene>
    <name evidence="1" type="ORF">GCM10009111_22950</name>
</gene>
<name>A0ABN1L882_9GAMM</name>
<keyword evidence="2" id="KW-1185">Reference proteome</keyword>
<evidence type="ECO:0000313" key="1">
    <source>
        <dbReference type="EMBL" id="GAA0819178.1"/>
    </source>
</evidence>
<proteinExistence type="predicted"/>
<dbReference type="Pfam" id="PF08888">
    <property type="entry name" value="HopJ"/>
    <property type="match status" value="1"/>
</dbReference>
<dbReference type="Gene3D" id="3.20.160.10">
    <property type="entry name" value="vpa0580 domain like"/>
    <property type="match status" value="1"/>
</dbReference>
<evidence type="ECO:0000313" key="2">
    <source>
        <dbReference type="Proteomes" id="UP001500021"/>
    </source>
</evidence>
<organism evidence="1 2">
    <name type="scientific">Colwellia asteriadis</name>
    <dbReference type="NCBI Taxonomy" id="517723"/>
    <lineage>
        <taxon>Bacteria</taxon>
        <taxon>Pseudomonadati</taxon>
        <taxon>Pseudomonadota</taxon>
        <taxon>Gammaproteobacteria</taxon>
        <taxon>Alteromonadales</taxon>
        <taxon>Colwelliaceae</taxon>
        <taxon>Colwellia</taxon>
    </lineage>
</organism>
<dbReference type="RefSeq" id="WP_343817565.1">
    <property type="nucleotide sequence ID" value="NZ_BAAAFA010000007.1"/>
</dbReference>
<dbReference type="EMBL" id="BAAAFA010000007">
    <property type="protein sequence ID" value="GAA0819178.1"/>
    <property type="molecule type" value="Genomic_DNA"/>
</dbReference>
<dbReference type="InterPro" id="IPR038604">
    <property type="entry name" value="HopJ_sf"/>
</dbReference>
<dbReference type="InterPro" id="IPR014984">
    <property type="entry name" value="HopJ"/>
</dbReference>
<protein>
    <submittedName>
        <fullName evidence="1">HopJ type III effector protein</fullName>
    </submittedName>
</protein>
<accession>A0ABN1L882</accession>
<dbReference type="Proteomes" id="UP001500021">
    <property type="component" value="Unassembled WGS sequence"/>
</dbReference>
<comment type="caution">
    <text evidence="1">The sequence shown here is derived from an EMBL/GenBank/DDBJ whole genome shotgun (WGS) entry which is preliminary data.</text>
</comment>
<reference evidence="1 2" key="1">
    <citation type="journal article" date="2019" name="Int. J. Syst. Evol. Microbiol.">
        <title>The Global Catalogue of Microorganisms (GCM) 10K type strain sequencing project: providing services to taxonomists for standard genome sequencing and annotation.</title>
        <authorList>
            <consortium name="The Broad Institute Genomics Platform"/>
            <consortium name="The Broad Institute Genome Sequencing Center for Infectious Disease"/>
            <person name="Wu L."/>
            <person name="Ma J."/>
        </authorList>
    </citation>
    <scope>NUCLEOTIDE SEQUENCE [LARGE SCALE GENOMIC DNA]</scope>
    <source>
        <strain evidence="1 2">JCM 15608</strain>
    </source>
</reference>
<sequence>MSSTISTEHSLASLLDALTAQANSPQEDIVSFEQVMQVIAQNYHYSPVTFTNGTLLNEAGTNEGSCKIFAFAQLNQLTEPQTLACFGRFYREDVLAHPQGEDHGNIRNFIKTGWAGINFNAVALTAL</sequence>